<dbReference type="InterPro" id="IPR043128">
    <property type="entry name" value="Rev_trsase/Diguanyl_cyclase"/>
</dbReference>
<evidence type="ECO:0008006" key="7">
    <source>
        <dbReference type="Google" id="ProtNLM"/>
    </source>
</evidence>
<evidence type="ECO:0000256" key="1">
    <source>
        <dbReference type="ARBA" id="ARBA00023268"/>
    </source>
</evidence>
<dbReference type="Pfam" id="PF00078">
    <property type="entry name" value="RVT_1"/>
    <property type="match status" value="1"/>
</dbReference>
<dbReference type="InterPro" id="IPR014710">
    <property type="entry name" value="RmlC-like_jellyroll"/>
</dbReference>
<dbReference type="Proteomes" id="UP000265515">
    <property type="component" value="Unassembled WGS sequence"/>
</dbReference>
<dbReference type="CDD" id="cd01647">
    <property type="entry name" value="RT_LTR"/>
    <property type="match status" value="1"/>
</dbReference>
<dbReference type="OrthoDB" id="417078at2759"/>
<dbReference type="Gene3D" id="3.30.70.270">
    <property type="match status" value="2"/>
</dbReference>
<dbReference type="PANTHER" id="PTHR37984">
    <property type="entry name" value="PROTEIN CBG26694"/>
    <property type="match status" value="1"/>
</dbReference>
<dbReference type="Pfam" id="PF17919">
    <property type="entry name" value="RT_RNaseH_2"/>
    <property type="match status" value="1"/>
</dbReference>
<dbReference type="CDD" id="cd00038">
    <property type="entry name" value="CAP_ED"/>
    <property type="match status" value="1"/>
</dbReference>
<keyword evidence="1" id="KW-0511">Multifunctional enzyme</keyword>
<evidence type="ECO:0000259" key="3">
    <source>
        <dbReference type="PROSITE" id="PS50042"/>
    </source>
</evidence>
<dbReference type="CDD" id="cd09274">
    <property type="entry name" value="RNase_HI_RT_Ty3"/>
    <property type="match status" value="1"/>
</dbReference>
<dbReference type="InterPro" id="IPR000477">
    <property type="entry name" value="RT_dom"/>
</dbReference>
<evidence type="ECO:0000313" key="5">
    <source>
        <dbReference type="EMBL" id="GBG83936.1"/>
    </source>
</evidence>
<dbReference type="EMBL" id="BFEA01000458">
    <property type="protein sequence ID" value="GBG83936.1"/>
    <property type="molecule type" value="Genomic_DNA"/>
</dbReference>
<dbReference type="PANTHER" id="PTHR37984:SF5">
    <property type="entry name" value="PROTEIN NYNRIN-LIKE"/>
    <property type="match status" value="1"/>
</dbReference>
<dbReference type="AlphaFoldDB" id="A0A388LNL1"/>
<sequence length="586" mass="67058">MNRVFHDYLDKFVIVYLGDILIFSRTVEEHVAHLDKVLSLLRQYEFKINGEKCEFGRTRILYLGHEISAEGLKLDDVKVANIHDWPRPQSVTEMTSFLGMTGQYRNFVKNYSIVAAPLTDLTRLDTPWEWTDRCEAAFRHLKHALTHHEVLKLPDPDKSFIVTTDASQYGIGAVLAQQEGPKLRPVEYMSKKMPSQKLAKSNYEKDLYVIYKALTHWRHYLLRRFFIVRTDHQTLKWMRTQPMLFDALKRWIEVIEQYDFEPQYLKGEYNKLLMPCHLPIYIQKQLIKSLEYQWRPKGTIIIRQGEPAGDWYIILTGSVSIFKLDDKENANVEEGYYGNFVTELVTGDSFGEAVPSAPSSNRAATVKSNDKLCLACCRREDYLRTVYRLDEGQNVAKILHEKVTKEFPLGLYGTVDTYDCLETSSVQSAHGKQQDQQREGEWHSSGAFSPIISKMPTQLNSGMMWRPWRTVTAISYSVLAGPGIPAELLAASVAQLLSSGILNGDSDLEAKAFTMDLDRFYRSDYSEDDMEEWQEDGVTSKSAFSMDLGTSGSIGEYQIDDATTKTQQDPPDEPTSAMEDLDQDPS</sequence>
<evidence type="ECO:0000259" key="4">
    <source>
        <dbReference type="PROSITE" id="PS50878"/>
    </source>
</evidence>
<reference evidence="5 6" key="1">
    <citation type="journal article" date="2018" name="Cell">
        <title>The Chara Genome: Secondary Complexity and Implications for Plant Terrestrialization.</title>
        <authorList>
            <person name="Nishiyama T."/>
            <person name="Sakayama H."/>
            <person name="Vries J.D."/>
            <person name="Buschmann H."/>
            <person name="Saint-Marcoux D."/>
            <person name="Ullrich K.K."/>
            <person name="Haas F.B."/>
            <person name="Vanderstraeten L."/>
            <person name="Becker D."/>
            <person name="Lang D."/>
            <person name="Vosolsobe S."/>
            <person name="Rombauts S."/>
            <person name="Wilhelmsson P.K.I."/>
            <person name="Janitza P."/>
            <person name="Kern R."/>
            <person name="Heyl A."/>
            <person name="Rumpler F."/>
            <person name="Villalobos L.I.A.C."/>
            <person name="Clay J.M."/>
            <person name="Skokan R."/>
            <person name="Toyoda A."/>
            <person name="Suzuki Y."/>
            <person name="Kagoshima H."/>
            <person name="Schijlen E."/>
            <person name="Tajeshwar N."/>
            <person name="Catarino B."/>
            <person name="Hetherington A.J."/>
            <person name="Saltykova A."/>
            <person name="Bonnot C."/>
            <person name="Breuninger H."/>
            <person name="Symeonidi A."/>
            <person name="Radhakrishnan G.V."/>
            <person name="Van Nieuwerburgh F."/>
            <person name="Deforce D."/>
            <person name="Chang C."/>
            <person name="Karol K.G."/>
            <person name="Hedrich R."/>
            <person name="Ulvskov P."/>
            <person name="Glockner G."/>
            <person name="Delwiche C.F."/>
            <person name="Petrasek J."/>
            <person name="Van de Peer Y."/>
            <person name="Friml J."/>
            <person name="Beilby M."/>
            <person name="Dolan L."/>
            <person name="Kohara Y."/>
            <person name="Sugano S."/>
            <person name="Fujiyama A."/>
            <person name="Delaux P.-M."/>
            <person name="Quint M."/>
            <person name="TheiBen G."/>
            <person name="Hagemann M."/>
            <person name="Harholt J."/>
            <person name="Dunand C."/>
            <person name="Zachgo S."/>
            <person name="Langdale J."/>
            <person name="Maumus F."/>
            <person name="Straeten D.V.D."/>
            <person name="Gould S.B."/>
            <person name="Rensing S.A."/>
        </authorList>
    </citation>
    <scope>NUCLEOTIDE SEQUENCE [LARGE SCALE GENOMIC DNA]</scope>
    <source>
        <strain evidence="5 6">S276</strain>
    </source>
</reference>
<organism evidence="5 6">
    <name type="scientific">Chara braunii</name>
    <name type="common">Braun's stonewort</name>
    <dbReference type="NCBI Taxonomy" id="69332"/>
    <lineage>
        <taxon>Eukaryota</taxon>
        <taxon>Viridiplantae</taxon>
        <taxon>Streptophyta</taxon>
        <taxon>Charophyceae</taxon>
        <taxon>Charales</taxon>
        <taxon>Characeae</taxon>
        <taxon>Chara</taxon>
    </lineage>
</organism>
<dbReference type="PROSITE" id="PS50878">
    <property type="entry name" value="RT_POL"/>
    <property type="match status" value="1"/>
</dbReference>
<evidence type="ECO:0000313" key="6">
    <source>
        <dbReference type="Proteomes" id="UP000265515"/>
    </source>
</evidence>
<dbReference type="GO" id="GO:0003824">
    <property type="term" value="F:catalytic activity"/>
    <property type="evidence" value="ECO:0007669"/>
    <property type="project" value="UniProtKB-KW"/>
</dbReference>
<dbReference type="FunFam" id="3.30.70.270:FF:000003">
    <property type="entry name" value="Transposon Ty3-G Gag-Pol polyprotein"/>
    <property type="match status" value="1"/>
</dbReference>
<feature type="domain" description="Cyclic nucleotide-binding" evidence="3">
    <location>
        <begin position="274"/>
        <end position="386"/>
    </location>
</feature>
<dbReference type="SUPFAM" id="SSF56672">
    <property type="entry name" value="DNA/RNA polymerases"/>
    <property type="match status" value="1"/>
</dbReference>
<gene>
    <name evidence="5" type="ORF">CBR_g37808</name>
</gene>
<dbReference type="FunFam" id="3.30.70.270:FF:000020">
    <property type="entry name" value="Transposon Tf2-6 polyprotein-like Protein"/>
    <property type="match status" value="1"/>
</dbReference>
<protein>
    <recommendedName>
        <fullName evidence="7">Cyclic nucleotide-binding domain-containing protein</fullName>
    </recommendedName>
</protein>
<name>A0A388LNL1_CHABU</name>
<proteinExistence type="predicted"/>
<dbReference type="SUPFAM" id="SSF51206">
    <property type="entry name" value="cAMP-binding domain-like"/>
    <property type="match status" value="1"/>
</dbReference>
<dbReference type="InterPro" id="IPR000595">
    <property type="entry name" value="cNMP-bd_dom"/>
</dbReference>
<dbReference type="SMART" id="SM00100">
    <property type="entry name" value="cNMP"/>
    <property type="match status" value="1"/>
</dbReference>
<dbReference type="Gene3D" id="2.60.120.10">
    <property type="entry name" value="Jelly Rolls"/>
    <property type="match status" value="1"/>
</dbReference>
<comment type="caution">
    <text evidence="5">The sequence shown here is derived from an EMBL/GenBank/DDBJ whole genome shotgun (WGS) entry which is preliminary data.</text>
</comment>
<dbReference type="InterPro" id="IPR018490">
    <property type="entry name" value="cNMP-bd_dom_sf"/>
</dbReference>
<dbReference type="Gramene" id="GBG83936">
    <property type="protein sequence ID" value="GBG83936"/>
    <property type="gene ID" value="CBR_g37808"/>
</dbReference>
<evidence type="ECO:0000256" key="2">
    <source>
        <dbReference type="SAM" id="MobiDB-lite"/>
    </source>
</evidence>
<keyword evidence="6" id="KW-1185">Reference proteome</keyword>
<dbReference type="InterPro" id="IPR043502">
    <property type="entry name" value="DNA/RNA_pol_sf"/>
</dbReference>
<dbReference type="InterPro" id="IPR041577">
    <property type="entry name" value="RT_RNaseH_2"/>
</dbReference>
<dbReference type="PROSITE" id="PS50042">
    <property type="entry name" value="CNMP_BINDING_3"/>
    <property type="match status" value="1"/>
</dbReference>
<accession>A0A388LNL1</accession>
<feature type="compositionally biased region" description="Polar residues" evidence="2">
    <location>
        <begin position="537"/>
        <end position="553"/>
    </location>
</feature>
<feature type="domain" description="Reverse transcriptase" evidence="4">
    <location>
        <begin position="1"/>
        <end position="67"/>
    </location>
</feature>
<dbReference type="InterPro" id="IPR050951">
    <property type="entry name" value="Retrovirus_Pol_polyprotein"/>
</dbReference>
<feature type="region of interest" description="Disordered" evidence="2">
    <location>
        <begin position="531"/>
        <end position="586"/>
    </location>
</feature>
<dbReference type="Pfam" id="PF00027">
    <property type="entry name" value="cNMP_binding"/>
    <property type="match status" value="1"/>
</dbReference>